<dbReference type="Proteomes" id="UP000092462">
    <property type="component" value="Unassembled WGS sequence"/>
</dbReference>
<dbReference type="GO" id="GO:0036122">
    <property type="term" value="F:BMP binding"/>
    <property type="evidence" value="ECO:0007669"/>
    <property type="project" value="TreeGrafter"/>
</dbReference>
<dbReference type="VEuPathDB" id="VectorBase:PPAI001671"/>
<dbReference type="AlphaFoldDB" id="A0A1B0D2U8"/>
<protein>
    <submittedName>
        <fullName evidence="1">Uncharacterized protein</fullName>
    </submittedName>
</protein>
<accession>A0A1B0D2U8</accession>
<evidence type="ECO:0000313" key="1">
    <source>
        <dbReference type="EnsemblMetazoa" id="PPAI001671-PA"/>
    </source>
</evidence>
<proteinExistence type="predicted"/>
<name>A0A1B0D2U8_PHLPP</name>
<organism evidence="1 2">
    <name type="scientific">Phlebotomus papatasi</name>
    <name type="common">Sandfly</name>
    <dbReference type="NCBI Taxonomy" id="29031"/>
    <lineage>
        <taxon>Eukaryota</taxon>
        <taxon>Metazoa</taxon>
        <taxon>Ecdysozoa</taxon>
        <taxon>Arthropoda</taxon>
        <taxon>Hexapoda</taxon>
        <taxon>Insecta</taxon>
        <taxon>Pterygota</taxon>
        <taxon>Neoptera</taxon>
        <taxon>Endopterygota</taxon>
        <taxon>Diptera</taxon>
        <taxon>Nematocera</taxon>
        <taxon>Psychodoidea</taxon>
        <taxon>Psychodidae</taxon>
        <taxon>Phlebotomus</taxon>
        <taxon>Phlebotomus</taxon>
    </lineage>
</organism>
<dbReference type="PANTHER" id="PTHR46526">
    <property type="entry name" value="CHORDIN"/>
    <property type="match status" value="1"/>
</dbReference>
<dbReference type="InterPro" id="IPR052278">
    <property type="entry name" value="Chordin-like_regulators"/>
</dbReference>
<evidence type="ECO:0000313" key="2">
    <source>
        <dbReference type="Proteomes" id="UP000092462"/>
    </source>
</evidence>
<dbReference type="PANTHER" id="PTHR46526:SF1">
    <property type="entry name" value="CHORDIN"/>
    <property type="match status" value="1"/>
</dbReference>
<reference evidence="1" key="1">
    <citation type="submission" date="2022-08" db="UniProtKB">
        <authorList>
            <consortium name="EnsemblMetazoa"/>
        </authorList>
    </citation>
    <scope>IDENTIFICATION</scope>
    <source>
        <strain evidence="1">Israel</strain>
    </source>
</reference>
<dbReference type="SUPFAM" id="SSF57603">
    <property type="entry name" value="FnI-like domain"/>
    <property type="match status" value="1"/>
</dbReference>
<dbReference type="GO" id="GO:0005615">
    <property type="term" value="C:extracellular space"/>
    <property type="evidence" value="ECO:0007669"/>
    <property type="project" value="TreeGrafter"/>
</dbReference>
<dbReference type="Pfam" id="PF00093">
    <property type="entry name" value="VWC"/>
    <property type="match status" value="1"/>
</dbReference>
<sequence length="111" mass="12320">MLFSHVLGLGDLMASAQVDGLRKRAASYLSECQFGKQLKELGSSWFPDLGPPFGVMYCFRCECVAVQKKRRIVAKVECRSMKYDCPKVTCDDPVILPGKCCKTCPGDNAIY</sequence>
<dbReference type="GO" id="GO:0030514">
    <property type="term" value="P:negative regulation of BMP signaling pathway"/>
    <property type="evidence" value="ECO:0007669"/>
    <property type="project" value="TreeGrafter"/>
</dbReference>
<keyword evidence="2" id="KW-1185">Reference proteome</keyword>
<dbReference type="GO" id="GO:0009953">
    <property type="term" value="P:dorsal/ventral pattern formation"/>
    <property type="evidence" value="ECO:0007669"/>
    <property type="project" value="TreeGrafter"/>
</dbReference>
<dbReference type="EnsemblMetazoa" id="PPAI001671-RA">
    <property type="protein sequence ID" value="PPAI001671-PA"/>
    <property type="gene ID" value="PPAI001671"/>
</dbReference>
<dbReference type="VEuPathDB" id="VectorBase:PPAPM1_003225"/>
<dbReference type="EMBL" id="AJVK01002859">
    <property type="status" value="NOT_ANNOTATED_CDS"/>
    <property type="molecule type" value="Genomic_DNA"/>
</dbReference>
<dbReference type="InterPro" id="IPR001007">
    <property type="entry name" value="VWF_dom"/>
</dbReference>